<sequence length="117" mass="13053">MHAICYADISLLKKPIRVKIQRGVLQGKVTSSKLFSAALELAMQSIQLPYGIDIDSERLQCLMFADIIVRIVKNPSELESSLEILSNASCLHGLEIQPEYEAPQKEVGSFMTVKEVF</sequence>
<accession>A0A2G9UWL3</accession>
<evidence type="ECO:0008006" key="3">
    <source>
        <dbReference type="Google" id="ProtNLM"/>
    </source>
</evidence>
<evidence type="ECO:0000313" key="1">
    <source>
        <dbReference type="EMBL" id="PIO73890.1"/>
    </source>
</evidence>
<organism evidence="1 2">
    <name type="scientific">Teladorsagia circumcincta</name>
    <name type="common">Brown stomach worm</name>
    <name type="synonym">Ostertagia circumcincta</name>
    <dbReference type="NCBI Taxonomy" id="45464"/>
    <lineage>
        <taxon>Eukaryota</taxon>
        <taxon>Metazoa</taxon>
        <taxon>Ecdysozoa</taxon>
        <taxon>Nematoda</taxon>
        <taxon>Chromadorea</taxon>
        <taxon>Rhabditida</taxon>
        <taxon>Rhabditina</taxon>
        <taxon>Rhabditomorpha</taxon>
        <taxon>Strongyloidea</taxon>
        <taxon>Trichostrongylidae</taxon>
        <taxon>Teladorsagia</taxon>
    </lineage>
</organism>
<gene>
    <name evidence="1" type="ORF">TELCIR_04122</name>
</gene>
<keyword evidence="2" id="KW-1185">Reference proteome</keyword>
<dbReference type="EMBL" id="KZ345368">
    <property type="protein sequence ID" value="PIO73890.1"/>
    <property type="molecule type" value="Genomic_DNA"/>
</dbReference>
<evidence type="ECO:0000313" key="2">
    <source>
        <dbReference type="Proteomes" id="UP000230423"/>
    </source>
</evidence>
<protein>
    <recommendedName>
        <fullName evidence="3">Reverse transcriptase domain-containing protein</fullName>
    </recommendedName>
</protein>
<dbReference type="AlphaFoldDB" id="A0A2G9UWL3"/>
<dbReference type="Proteomes" id="UP000230423">
    <property type="component" value="Unassembled WGS sequence"/>
</dbReference>
<reference evidence="1 2" key="1">
    <citation type="submission" date="2015-09" db="EMBL/GenBank/DDBJ databases">
        <title>Draft genome of the parasitic nematode Teladorsagia circumcincta isolate WARC Sus (inbred).</title>
        <authorList>
            <person name="Mitreva M."/>
        </authorList>
    </citation>
    <scope>NUCLEOTIDE SEQUENCE [LARGE SCALE GENOMIC DNA]</scope>
    <source>
        <strain evidence="1 2">S</strain>
    </source>
</reference>
<proteinExistence type="predicted"/>
<name>A0A2G9UWL3_TELCI</name>